<evidence type="ECO:0000256" key="6">
    <source>
        <dbReference type="ARBA" id="ARBA00047628"/>
    </source>
</evidence>
<dbReference type="PIRSF" id="PIRSF015957">
    <property type="entry name" value="UCP015957"/>
    <property type="match status" value="1"/>
</dbReference>
<dbReference type="RefSeq" id="WP_005369902.1">
    <property type="nucleotide sequence ID" value="NZ_CM001475.1"/>
</dbReference>
<dbReference type="Pfam" id="PF04476">
    <property type="entry name" value="4HFCP_synth"/>
    <property type="match status" value="1"/>
</dbReference>
<dbReference type="AlphaFoldDB" id="H8GQZ3"/>
<dbReference type="eggNOG" id="COG1891">
    <property type="taxonomic scope" value="Bacteria"/>
</dbReference>
<reference evidence="8 9" key="1">
    <citation type="journal article" date="2013" name="Genome Announc.">
        <title>Genome Sequence of the Obligate Gammaproteobacterial Methanotroph Methylomicrobium album Strain BG8.</title>
        <authorList>
            <person name="Kits K.D."/>
            <person name="Kalyuzhnaya M.G."/>
            <person name="Klotz M.G."/>
            <person name="Jetten M.S."/>
            <person name="Op den Camp H.J."/>
            <person name="Vuilleumier S."/>
            <person name="Bringel F."/>
            <person name="Dispirito A.A."/>
            <person name="Murrell J.C."/>
            <person name="Bruce D."/>
            <person name="Cheng J.F."/>
            <person name="Copeland A."/>
            <person name="Goodwin L."/>
            <person name="Hauser L."/>
            <person name="Lajus A."/>
            <person name="Land M.L."/>
            <person name="Lapidus A."/>
            <person name="Lucas S."/>
            <person name="Medigue C."/>
            <person name="Pitluck S."/>
            <person name="Woyke T."/>
            <person name="Zeytun A."/>
            <person name="Stein L.Y."/>
        </authorList>
    </citation>
    <scope>NUCLEOTIDE SEQUENCE [LARGE SCALE GENOMIC DNA]</scope>
    <source>
        <strain evidence="8 9">BG8</strain>
    </source>
</reference>
<keyword evidence="9" id="KW-1185">Reference proteome</keyword>
<accession>H8GQZ3</accession>
<evidence type="ECO:0000313" key="9">
    <source>
        <dbReference type="Proteomes" id="UP000005090"/>
    </source>
</evidence>
<sequence length="232" mass="24681">MTRMLASVNSLAEAQLAYRAGADIIDLKQPAAGALGALPPEEVARIRAWCAGKIPVSATVGDLPMQPDLIFDTAQAMAATGVDYVKIGFFPGGDWSGVAHRLTVLTERGHALIAVLFGDASPDPAFIPTLQQAGFVGVMLDTMDKSRGSLPEILTPAEIERFVEAARARHLLCGLAGSLRLKDIPALLRYRPNYLGFRGALCVRHHRTAELDGKAAALIKQAIQNGTALETT</sequence>
<evidence type="ECO:0000256" key="2">
    <source>
        <dbReference type="ARBA" id="ARBA00012553"/>
    </source>
</evidence>
<evidence type="ECO:0000313" key="8">
    <source>
        <dbReference type="EMBL" id="EIC28652.1"/>
    </source>
</evidence>
<name>H8GQZ3_METAL</name>
<feature type="active site" description="Schiff-base intermediate with substrate" evidence="7">
    <location>
        <position position="28"/>
    </location>
</feature>
<dbReference type="Proteomes" id="UP000005090">
    <property type="component" value="Chromosome"/>
</dbReference>
<evidence type="ECO:0000256" key="5">
    <source>
        <dbReference type="ARBA" id="ARBA00032523"/>
    </source>
</evidence>
<comment type="catalytic activity">
    <reaction evidence="6">
        <text>2 D-glyceraldehyde 3-phosphate = 4-(hydroxymethyl)-2-furancarboxaldehyde phosphate + phosphate + 2 H2O</text>
        <dbReference type="Rhea" id="RHEA:43536"/>
        <dbReference type="ChEBI" id="CHEBI:15377"/>
        <dbReference type="ChEBI" id="CHEBI:43474"/>
        <dbReference type="ChEBI" id="CHEBI:59776"/>
        <dbReference type="ChEBI" id="CHEBI:83407"/>
        <dbReference type="EC" id="4.2.3.153"/>
    </reaction>
</comment>
<keyword evidence="3" id="KW-0456">Lyase</keyword>
<feature type="active site" description="Proton acceptor" evidence="7">
    <location>
        <position position="86"/>
    </location>
</feature>
<dbReference type="GO" id="GO:0016829">
    <property type="term" value="F:lyase activity"/>
    <property type="evidence" value="ECO:0007669"/>
    <property type="project" value="UniProtKB-KW"/>
</dbReference>
<comment type="function">
    <text evidence="1">Catalyzes the formation of 4-(hydroxymethyl)-2-furancarboxaldehyde phosphate (4-HFC-P) from two molecules of glyceraldehyde-3-P (GA-3-P).</text>
</comment>
<evidence type="ECO:0000256" key="7">
    <source>
        <dbReference type="PIRSR" id="PIRSR015957-1"/>
    </source>
</evidence>
<evidence type="ECO:0000256" key="3">
    <source>
        <dbReference type="ARBA" id="ARBA00023239"/>
    </source>
</evidence>
<dbReference type="EMBL" id="CM001475">
    <property type="protein sequence ID" value="EIC28652.1"/>
    <property type="molecule type" value="Genomic_DNA"/>
</dbReference>
<organism evidence="8 9">
    <name type="scientific">Methylomicrobium album BG8</name>
    <dbReference type="NCBI Taxonomy" id="686340"/>
    <lineage>
        <taxon>Bacteria</taxon>
        <taxon>Pseudomonadati</taxon>
        <taxon>Pseudomonadota</taxon>
        <taxon>Gammaproteobacteria</taxon>
        <taxon>Methylococcales</taxon>
        <taxon>Methylococcaceae</taxon>
        <taxon>Methylomicrobium</taxon>
    </lineage>
</organism>
<dbReference type="InterPro" id="IPR007565">
    <property type="entry name" value="4HFCP_synth"/>
</dbReference>
<dbReference type="SUPFAM" id="SSF51569">
    <property type="entry name" value="Aldolase"/>
    <property type="match status" value="1"/>
</dbReference>
<keyword evidence="4" id="KW-0704">Schiff base</keyword>
<gene>
    <name evidence="8" type="ORF">Metal_0823</name>
</gene>
<evidence type="ECO:0000256" key="1">
    <source>
        <dbReference type="ARBA" id="ARBA00003810"/>
    </source>
</evidence>
<proteinExistence type="predicted"/>
<dbReference type="STRING" id="686340.Metal_0823"/>
<dbReference type="HOGENOM" id="CLU_068659_0_0_6"/>
<evidence type="ECO:0000256" key="4">
    <source>
        <dbReference type="ARBA" id="ARBA00023270"/>
    </source>
</evidence>
<dbReference type="EC" id="4.2.3.153" evidence="2"/>
<protein>
    <recommendedName>
        <fullName evidence="2">(5-formylfuran-3-yl)methyl phosphate synthase</fullName>
        <ecNumber evidence="2">4.2.3.153</ecNumber>
    </recommendedName>
    <alternativeName>
        <fullName evidence="5">4-(hydroxymethyl)-2-furancarboxaldehyde-phosphate synthase</fullName>
    </alternativeName>
</protein>